<geneLocation type="mitochondrion" evidence="27"/>
<evidence type="ECO:0000256" key="20">
    <source>
        <dbReference type="ARBA" id="ARBA00023008"/>
    </source>
</evidence>
<evidence type="ECO:0000256" key="11">
    <source>
        <dbReference type="ARBA" id="ARBA00022660"/>
    </source>
</evidence>
<keyword evidence="12 24" id="KW-0812">Transmembrane</keyword>
<keyword evidence="9 24" id="KW-0813">Transport</keyword>
<feature type="transmembrane region" description="Helical" evidence="25">
    <location>
        <begin position="55"/>
        <end position="81"/>
    </location>
</feature>
<dbReference type="GO" id="GO:0015990">
    <property type="term" value="P:electron transport coupled proton transport"/>
    <property type="evidence" value="ECO:0007669"/>
    <property type="project" value="TreeGrafter"/>
</dbReference>
<evidence type="ECO:0000256" key="4">
    <source>
        <dbReference type="ARBA" id="ARBA00004673"/>
    </source>
</evidence>
<dbReference type="GO" id="GO:0005743">
    <property type="term" value="C:mitochondrial inner membrane"/>
    <property type="evidence" value="ECO:0007669"/>
    <property type="project" value="UniProtKB-SubCell"/>
</dbReference>
<evidence type="ECO:0000256" key="15">
    <source>
        <dbReference type="ARBA" id="ARBA00022842"/>
    </source>
</evidence>
<feature type="transmembrane region" description="Helical" evidence="25">
    <location>
        <begin position="410"/>
        <end position="428"/>
    </location>
</feature>
<evidence type="ECO:0000256" key="7">
    <source>
        <dbReference type="ARBA" id="ARBA00012949"/>
    </source>
</evidence>
<dbReference type="GO" id="GO:0046872">
    <property type="term" value="F:metal ion binding"/>
    <property type="evidence" value="ECO:0007669"/>
    <property type="project" value="UniProtKB-KW"/>
</dbReference>
<dbReference type="CDD" id="cd01663">
    <property type="entry name" value="Cyt_c_Oxidase_I"/>
    <property type="match status" value="1"/>
</dbReference>
<keyword evidence="19 24" id="KW-0408">Iron</keyword>
<keyword evidence="10 24" id="KW-0349">Heme</keyword>
<feature type="transmembrane region" description="Helical" evidence="25">
    <location>
        <begin position="102"/>
        <end position="124"/>
    </location>
</feature>
<feature type="domain" description="Cytochrome oxidase subunit I profile" evidence="26">
    <location>
        <begin position="1"/>
        <end position="510"/>
    </location>
</feature>
<evidence type="ECO:0000256" key="13">
    <source>
        <dbReference type="ARBA" id="ARBA00022723"/>
    </source>
</evidence>
<evidence type="ECO:0000256" key="1">
    <source>
        <dbReference type="ARBA" id="ARBA00001935"/>
    </source>
</evidence>
<accession>A0A6G7WE93</accession>
<gene>
    <name evidence="27" type="primary">COX1</name>
</gene>
<evidence type="ECO:0000256" key="12">
    <source>
        <dbReference type="ARBA" id="ARBA00022692"/>
    </source>
</evidence>
<evidence type="ECO:0000256" key="2">
    <source>
        <dbReference type="ARBA" id="ARBA00001971"/>
    </source>
</evidence>
<comment type="pathway">
    <text evidence="4 24">Energy metabolism; oxidative phosphorylation.</text>
</comment>
<dbReference type="EMBL" id="MN857172">
    <property type="protein sequence ID" value="QIK50377.1"/>
    <property type="molecule type" value="Genomic_DNA"/>
</dbReference>
<evidence type="ECO:0000256" key="23">
    <source>
        <dbReference type="ARBA" id="ARBA00049512"/>
    </source>
</evidence>
<evidence type="ECO:0000256" key="24">
    <source>
        <dbReference type="RuleBase" id="RU000369"/>
    </source>
</evidence>
<reference evidence="27" key="1">
    <citation type="submission" date="2019-12" db="EMBL/GenBank/DDBJ databases">
        <title>The complete mitochondrial genome of the Tephritid fl y Tephritis femoralis (Diptera: Tephritidae).</title>
        <authorList>
            <person name="Liu D."/>
            <person name="Dong Y."/>
            <person name="Xi X."/>
            <person name="Sun S."/>
        </authorList>
    </citation>
    <scope>NUCLEOTIDE SEQUENCE</scope>
</reference>
<evidence type="ECO:0000259" key="26">
    <source>
        <dbReference type="PROSITE" id="PS50855"/>
    </source>
</evidence>
<comment type="cofactor">
    <cofactor evidence="1">
        <name>Cu cation</name>
        <dbReference type="ChEBI" id="CHEBI:23378"/>
    </cofactor>
</comment>
<feature type="transmembrane region" description="Helical" evidence="25">
    <location>
        <begin position="181"/>
        <end position="208"/>
    </location>
</feature>
<feature type="transmembrane region" description="Helical" evidence="25">
    <location>
        <begin position="301"/>
        <end position="323"/>
    </location>
</feature>
<dbReference type="PANTHER" id="PTHR10422">
    <property type="entry name" value="CYTOCHROME C OXIDASE SUBUNIT 1"/>
    <property type="match status" value="1"/>
</dbReference>
<dbReference type="CTD" id="4512"/>
<dbReference type="GO" id="GO:0006123">
    <property type="term" value="P:mitochondrial electron transport, cytochrome c to oxygen"/>
    <property type="evidence" value="ECO:0007669"/>
    <property type="project" value="TreeGrafter"/>
</dbReference>
<keyword evidence="18 25" id="KW-1133">Transmembrane helix</keyword>
<feature type="transmembrane region" description="Helical" evidence="25">
    <location>
        <begin position="228"/>
        <end position="249"/>
    </location>
</feature>
<dbReference type="InterPro" id="IPR033944">
    <property type="entry name" value="Cyt_c_oxase_su1_dom"/>
</dbReference>
<dbReference type="GO" id="GO:0004129">
    <property type="term" value="F:cytochrome-c oxidase activity"/>
    <property type="evidence" value="ECO:0007669"/>
    <property type="project" value="UniProtKB-EC"/>
</dbReference>
<evidence type="ECO:0000256" key="21">
    <source>
        <dbReference type="ARBA" id="ARBA00023128"/>
    </source>
</evidence>
<dbReference type="AlphaFoldDB" id="A0A6G7WE93"/>
<evidence type="ECO:0000256" key="19">
    <source>
        <dbReference type="ARBA" id="ARBA00023004"/>
    </source>
</evidence>
<dbReference type="GO" id="GO:0045277">
    <property type="term" value="C:respiratory chain complex IV"/>
    <property type="evidence" value="ECO:0007669"/>
    <property type="project" value="InterPro"/>
</dbReference>
<evidence type="ECO:0000256" key="16">
    <source>
        <dbReference type="ARBA" id="ARBA00022967"/>
    </source>
</evidence>
<dbReference type="InterPro" id="IPR023615">
    <property type="entry name" value="Cyt_c_Oxase_su1_BS"/>
</dbReference>
<feature type="transmembrane region" description="Helical" evidence="25">
    <location>
        <begin position="144"/>
        <end position="169"/>
    </location>
</feature>
<feature type="transmembrane region" description="Helical" evidence="25">
    <location>
        <begin position="335"/>
        <end position="357"/>
    </location>
</feature>
<evidence type="ECO:0000256" key="6">
    <source>
        <dbReference type="ARBA" id="ARBA00011164"/>
    </source>
</evidence>
<dbReference type="SUPFAM" id="SSF81442">
    <property type="entry name" value="Cytochrome c oxidase subunit I-like"/>
    <property type="match status" value="1"/>
</dbReference>
<comment type="catalytic activity">
    <reaction evidence="23">
        <text>4 Fe(II)-[cytochrome c] + O2 + 8 H(+)(in) = 4 Fe(III)-[cytochrome c] + 2 H2O + 4 H(+)(out)</text>
        <dbReference type="Rhea" id="RHEA:11436"/>
        <dbReference type="Rhea" id="RHEA-COMP:10350"/>
        <dbReference type="Rhea" id="RHEA-COMP:14399"/>
        <dbReference type="ChEBI" id="CHEBI:15377"/>
        <dbReference type="ChEBI" id="CHEBI:15378"/>
        <dbReference type="ChEBI" id="CHEBI:15379"/>
        <dbReference type="ChEBI" id="CHEBI:29033"/>
        <dbReference type="ChEBI" id="CHEBI:29034"/>
        <dbReference type="EC" id="7.1.1.9"/>
    </reaction>
    <physiologicalReaction direction="left-to-right" evidence="23">
        <dbReference type="Rhea" id="RHEA:11437"/>
    </physiologicalReaction>
</comment>
<feature type="transmembrane region" description="Helical" evidence="25">
    <location>
        <begin position="12"/>
        <end position="35"/>
    </location>
</feature>
<dbReference type="UniPathway" id="UPA00705"/>
<evidence type="ECO:0000256" key="8">
    <source>
        <dbReference type="ARBA" id="ARBA00015947"/>
    </source>
</evidence>
<keyword evidence="13 24" id="KW-0479">Metal-binding</keyword>
<comment type="cofactor">
    <cofactor evidence="2">
        <name>heme</name>
        <dbReference type="ChEBI" id="CHEBI:30413"/>
    </cofactor>
</comment>
<dbReference type="PROSITE" id="PS00077">
    <property type="entry name" value="COX1_CUB"/>
    <property type="match status" value="1"/>
</dbReference>
<evidence type="ECO:0000313" key="27">
    <source>
        <dbReference type="EMBL" id="QIK50377.1"/>
    </source>
</evidence>
<protein>
    <recommendedName>
        <fullName evidence="8 24">Cytochrome c oxidase subunit 1</fullName>
        <ecNumber evidence="7 24">7.1.1.9</ecNumber>
    </recommendedName>
</protein>
<comment type="similarity">
    <text evidence="5 24">Belongs to the heme-copper respiratory oxidase family.</text>
</comment>
<evidence type="ECO:0000256" key="18">
    <source>
        <dbReference type="ARBA" id="ARBA00022989"/>
    </source>
</evidence>
<dbReference type="PANTHER" id="PTHR10422:SF18">
    <property type="entry name" value="CYTOCHROME C OXIDASE SUBUNIT 1"/>
    <property type="match status" value="1"/>
</dbReference>
<keyword evidence="20 24" id="KW-0186">Copper</keyword>
<proteinExistence type="inferred from homology"/>
<keyword evidence="15" id="KW-0460">Magnesium</keyword>
<keyword evidence="14 24" id="KW-0999">Mitochondrion inner membrane</keyword>
<feature type="transmembrane region" description="Helical" evidence="25">
    <location>
        <begin position="448"/>
        <end position="471"/>
    </location>
</feature>
<evidence type="ECO:0000256" key="9">
    <source>
        <dbReference type="ARBA" id="ARBA00022448"/>
    </source>
</evidence>
<keyword evidence="21 24" id="KW-0496">Mitochondrion</keyword>
<evidence type="ECO:0000256" key="3">
    <source>
        <dbReference type="ARBA" id="ARBA00004448"/>
    </source>
</evidence>
<dbReference type="Gene3D" id="1.20.210.10">
    <property type="entry name" value="Cytochrome c oxidase-like, subunit I domain"/>
    <property type="match status" value="1"/>
</dbReference>
<dbReference type="InterPro" id="IPR000883">
    <property type="entry name" value="Cyt_C_Oxase_1"/>
</dbReference>
<evidence type="ECO:0000256" key="10">
    <source>
        <dbReference type="ARBA" id="ARBA00022617"/>
    </source>
</evidence>
<dbReference type="InterPro" id="IPR023616">
    <property type="entry name" value="Cyt_c_oxase-like_su1_dom"/>
</dbReference>
<evidence type="ECO:0000256" key="17">
    <source>
        <dbReference type="ARBA" id="ARBA00022982"/>
    </source>
</evidence>
<sequence length="511" mass="56592">MQQWLFSTNHKDIGTLYFIFGAWAGMIGTSLSILIRAELGHPGALIGNDQIYNVIVTSHAFIMIFFMVMPIMIGGFGNWLVPLMLGAPDMAFPRMNNMSFWLLPPSLTLLLMSSLVENGAGTGWTVYPPLSSVIAHGGASVDLAIFSLHLAGISSILGAVNFITTIINMRSTGITFDRMPLFVWAVILTALLLLLSLPVLAGAITMLLTDRNLNTSFFDPAGGGDPILYQHLFWFFGHPEVYILILPGFGMISHIISQESGKKETFGSLGMIYAMMAIGLLGFIVWAHHMFTVGMDVDTRAYFTSATMIIAVPTGIKIFSWLATLHGTQLSYSPAMLWSLGFVFLFTVGGLTGVVLANSSIDIILHDTYYVVAHFHYVLSMGAVFAIMAGFIHWYPLFTGLTLNPKWLKTQFSIMFIGVNLTFFPQHFLGLAGMPRRYSDYPDAYTTWNIISTIGSSISLLSIMFFLFIIWESLISKRMVLYPMQLSSSIEWLQNTPPAEHSYSELPLLIN</sequence>
<feature type="transmembrane region" description="Helical" evidence="25">
    <location>
        <begin position="377"/>
        <end position="398"/>
    </location>
</feature>
<dbReference type="EC" id="7.1.1.9" evidence="7 24"/>
<dbReference type="PRINTS" id="PR01165">
    <property type="entry name" value="CYCOXIDASEI"/>
</dbReference>
<dbReference type="RefSeq" id="YP_009756873.1">
    <property type="nucleotide sequence ID" value="NC_047184.1"/>
</dbReference>
<comment type="function">
    <text evidence="24">Component of the cytochrome c oxidase, the last enzyme in the mitochondrial electron transport chain which drives oxidative phosphorylation. The respiratory chain contains 3 multisubunit complexes succinate dehydrogenase (complex II, CII), ubiquinol-cytochrome c oxidoreductase (cytochrome b-c1 complex, complex III, CIII) and cytochrome c oxidase (complex IV, CIV), that cooperate to transfer electrons derived from NADH and succinate to molecular oxygen, creating an electrochemical gradient over the inner membrane that drives transmembrane transport and the ATP synthase. Cytochrome c oxidase is the component of the respiratory chain that catalyzes the reduction of oxygen to water. Electrons originating from reduced cytochrome c in the intermembrane space (IMS) are transferred via the dinuclear copper A center (CU(A)) of subunit 2 and heme A of subunit 1 to the active site in subunit 1, a binuclear center (BNC) formed by heme A3 and copper B (CU(B)). The BNC reduces molecular oxygen to 2 water molecules using 4 electrons from cytochrome c in the IMS and 4 protons from the mitochondrial matrix.</text>
</comment>
<evidence type="ECO:0000256" key="14">
    <source>
        <dbReference type="ARBA" id="ARBA00022792"/>
    </source>
</evidence>
<dbReference type="GeneID" id="54597944"/>
<feature type="transmembrane region" description="Helical" evidence="25">
    <location>
        <begin position="270"/>
        <end position="289"/>
    </location>
</feature>
<evidence type="ECO:0000256" key="22">
    <source>
        <dbReference type="ARBA" id="ARBA00023136"/>
    </source>
</evidence>
<dbReference type="PROSITE" id="PS50855">
    <property type="entry name" value="COX1"/>
    <property type="match status" value="1"/>
</dbReference>
<comment type="subcellular location">
    <subcellularLocation>
        <location evidence="3 24">Mitochondrion inner membrane</location>
        <topology evidence="3 24">Multi-pass membrane protein</topology>
    </subcellularLocation>
</comment>
<dbReference type="GO" id="GO:0020037">
    <property type="term" value="F:heme binding"/>
    <property type="evidence" value="ECO:0007669"/>
    <property type="project" value="InterPro"/>
</dbReference>
<keyword evidence="16" id="KW-1278">Translocase</keyword>
<organism evidence="27">
    <name type="scientific">Tephritis femoralis</name>
    <dbReference type="NCBI Taxonomy" id="594077"/>
    <lineage>
        <taxon>Eukaryota</taxon>
        <taxon>Metazoa</taxon>
        <taxon>Ecdysozoa</taxon>
        <taxon>Arthropoda</taxon>
        <taxon>Hexapoda</taxon>
        <taxon>Insecta</taxon>
        <taxon>Pterygota</taxon>
        <taxon>Neoptera</taxon>
        <taxon>Endopterygota</taxon>
        <taxon>Diptera</taxon>
        <taxon>Brachycera</taxon>
        <taxon>Muscomorpha</taxon>
        <taxon>Tephritoidea</taxon>
        <taxon>Tephritidae</taxon>
        <taxon>Tephritis</taxon>
    </lineage>
</organism>
<dbReference type="Pfam" id="PF00115">
    <property type="entry name" value="COX1"/>
    <property type="match status" value="1"/>
</dbReference>
<keyword evidence="22 24" id="KW-0472">Membrane</keyword>
<dbReference type="FunFam" id="1.20.210.10:FF:000001">
    <property type="entry name" value="Cytochrome c oxidase subunit 1"/>
    <property type="match status" value="1"/>
</dbReference>
<keyword evidence="17 24" id="KW-0249">Electron transport</keyword>
<evidence type="ECO:0000256" key="5">
    <source>
        <dbReference type="ARBA" id="ARBA00009578"/>
    </source>
</evidence>
<keyword evidence="11 24" id="KW-0679">Respiratory chain</keyword>
<comment type="subunit">
    <text evidence="6">Component of the cytochrome c oxidase (complex IV, CIV), a multisubunit enzyme composed of a catalytic core of 3 subunits and several supernumerary subunits. The complex exists as a monomer or a dimer and forms supercomplexes (SCs) in the inner mitochondrial membrane with ubiquinol-cytochrome c oxidoreductase (cytochrome b-c1 complex, complex III, CIII).</text>
</comment>
<dbReference type="InterPro" id="IPR036927">
    <property type="entry name" value="Cyt_c_oxase-like_su1_sf"/>
</dbReference>
<name>A0A6G7WE93_9MUSC</name>
<evidence type="ECO:0000256" key="25">
    <source>
        <dbReference type="SAM" id="Phobius"/>
    </source>
</evidence>